<dbReference type="AlphaFoldDB" id="A0A1J0LY57"/>
<reference evidence="2" key="1">
    <citation type="submission" date="2016-06" db="EMBL/GenBank/DDBJ databases">
        <title>Whole genome sequencing of Thermus brockianus strain GE-1.</title>
        <authorList>
            <person name="Schaefers C."/>
            <person name="Blank S."/>
            <person name="Wiebusch S."/>
            <person name="Elleuche S."/>
            <person name="Antranikian G."/>
        </authorList>
    </citation>
    <scope>NUCLEOTIDE SEQUENCE [LARGE SCALE GENOMIC DNA]</scope>
    <source>
        <strain evidence="2">GE-1</strain>
        <plasmid evidence="2">ptb1</plasmid>
    </source>
</reference>
<geneLocation type="plasmid" evidence="2">
    <name>ptb1</name>
</geneLocation>
<sequence>MSMRIASVRRRGNVLDVFDERGRIIGHISISSQDEVLGWTADTVIVRRGRRVYHYDARGRIKGTRPL</sequence>
<proteinExistence type="predicted"/>
<keyword evidence="1" id="KW-0614">Plasmid</keyword>
<evidence type="ECO:0000313" key="2">
    <source>
        <dbReference type="Proteomes" id="UP000182993"/>
    </source>
</evidence>
<protein>
    <submittedName>
        <fullName evidence="1">Uncharacterized protein</fullName>
    </submittedName>
</protein>
<dbReference type="KEGG" id="tbc:A0O31_02388"/>
<name>A0A1J0LY57_THEBO</name>
<dbReference type="EMBL" id="CP016313">
    <property type="protein sequence ID" value="APD10413.1"/>
    <property type="molecule type" value="Genomic_DNA"/>
</dbReference>
<dbReference type="Proteomes" id="UP000182993">
    <property type="component" value="Plasmid pTB1"/>
</dbReference>
<evidence type="ECO:0000313" key="1">
    <source>
        <dbReference type="EMBL" id="APD10413.1"/>
    </source>
</evidence>
<gene>
    <name evidence="1" type="ORF">A0O31_02388</name>
</gene>
<organism evidence="1 2">
    <name type="scientific">Thermus brockianus</name>
    <dbReference type="NCBI Taxonomy" id="56956"/>
    <lineage>
        <taxon>Bacteria</taxon>
        <taxon>Thermotogati</taxon>
        <taxon>Deinococcota</taxon>
        <taxon>Deinococci</taxon>
        <taxon>Thermales</taxon>
        <taxon>Thermaceae</taxon>
        <taxon>Thermus</taxon>
    </lineage>
</organism>
<accession>A0A1J0LY57</accession>